<dbReference type="EMBL" id="RBOW01000214">
    <property type="protein sequence ID" value="RMN37534.1"/>
    <property type="molecule type" value="Genomic_DNA"/>
</dbReference>
<accession>A0A3M3RI81</accession>
<evidence type="ECO:0000313" key="8">
    <source>
        <dbReference type="Proteomes" id="UP000281372"/>
    </source>
</evidence>
<organism evidence="5 7">
    <name type="scientific">Pseudomonas cannabina</name>
    <dbReference type="NCBI Taxonomy" id="86840"/>
    <lineage>
        <taxon>Bacteria</taxon>
        <taxon>Pseudomonadati</taxon>
        <taxon>Pseudomonadota</taxon>
        <taxon>Gammaproteobacteria</taxon>
        <taxon>Pseudomonadales</taxon>
        <taxon>Pseudomonadaceae</taxon>
        <taxon>Pseudomonas</taxon>
    </lineage>
</organism>
<evidence type="ECO:0000313" key="7">
    <source>
        <dbReference type="Proteomes" id="UP000270524"/>
    </source>
</evidence>
<protein>
    <recommendedName>
        <fullName evidence="9">Integrating conjugative element protein</fullName>
    </recommendedName>
</protein>
<comment type="caution">
    <text evidence="5">The sequence shown here is derived from an EMBL/GenBank/DDBJ whole genome shotgun (WGS) entry which is preliminary data.</text>
</comment>
<gene>
    <name evidence="5" type="ORF">ALQ51_01395</name>
    <name evidence="4" type="ORF">ALQ53_00668</name>
    <name evidence="3" type="ORF">ALQ64_04370</name>
</gene>
<evidence type="ECO:0000256" key="1">
    <source>
        <dbReference type="SAM" id="Phobius"/>
    </source>
</evidence>
<keyword evidence="2" id="KW-0732">Signal</keyword>
<keyword evidence="1" id="KW-1133">Transmembrane helix</keyword>
<feature type="transmembrane region" description="Helical" evidence="1">
    <location>
        <begin position="57"/>
        <end position="76"/>
    </location>
</feature>
<evidence type="ECO:0000313" key="4">
    <source>
        <dbReference type="EMBL" id="RMN77623.1"/>
    </source>
</evidence>
<evidence type="ECO:0000313" key="6">
    <source>
        <dbReference type="Proteomes" id="UP000269335"/>
    </source>
</evidence>
<reference evidence="6 7" key="1">
    <citation type="submission" date="2018-08" db="EMBL/GenBank/DDBJ databases">
        <title>Recombination of ecologically and evolutionarily significant loci maintains genetic cohesion in the Pseudomonas syringae species complex.</title>
        <authorList>
            <person name="Dillon M."/>
            <person name="Thakur S."/>
            <person name="Almeida R.N.D."/>
            <person name="Weir B.S."/>
            <person name="Guttman D.S."/>
        </authorList>
    </citation>
    <scope>NUCLEOTIDE SEQUENCE [LARGE SCALE GENOMIC DNA]</scope>
    <source>
        <strain evidence="4 6">ICMP 15201</strain>
        <strain evidence="5 7">ICMP 15203</strain>
        <strain evidence="3 8">ICMP 2821</strain>
    </source>
</reference>
<evidence type="ECO:0008006" key="9">
    <source>
        <dbReference type="Google" id="ProtNLM"/>
    </source>
</evidence>
<feature type="signal peptide" evidence="2">
    <location>
        <begin position="1"/>
        <end position="33"/>
    </location>
</feature>
<dbReference type="Pfam" id="PF11190">
    <property type="entry name" value="DUF2976"/>
    <property type="match status" value="1"/>
</dbReference>
<keyword evidence="1" id="KW-0472">Membrane</keyword>
<evidence type="ECO:0000256" key="2">
    <source>
        <dbReference type="SAM" id="SignalP"/>
    </source>
</evidence>
<dbReference type="AlphaFoldDB" id="A0A3M3RI81"/>
<feature type="transmembrane region" description="Helical" evidence="1">
    <location>
        <begin position="97"/>
        <end position="116"/>
    </location>
</feature>
<dbReference type="NCBIfam" id="TIGR03745">
    <property type="entry name" value="conj_TIGR03745"/>
    <property type="match status" value="1"/>
</dbReference>
<keyword evidence="1" id="KW-0812">Transmembrane</keyword>
<feature type="chain" id="PRO_5043183961" description="Integrating conjugative element protein" evidence="2">
    <location>
        <begin position="34"/>
        <end position="122"/>
    </location>
</feature>
<dbReference type="Proteomes" id="UP000281372">
    <property type="component" value="Unassembled WGS sequence"/>
</dbReference>
<evidence type="ECO:0000313" key="3">
    <source>
        <dbReference type="EMBL" id="RMN37534.1"/>
    </source>
</evidence>
<sequence>MMLYSLFARAHSLLKRRPFSALLMTASSSGASAALPGAQAPTRGTGTSFLQTFQNYAFDGFTLLGLCLCAFGIILVGRHALGVYHEIHMGKAKWADLGSTAVVGVCLIGVTIYLVTTASNIL</sequence>
<dbReference type="InterPro" id="IPR021356">
    <property type="entry name" value="Integr_conj_element_PFL4702"/>
</dbReference>
<dbReference type="RefSeq" id="WP_005741243.1">
    <property type="nucleotide sequence ID" value="NZ_FNKU01000001.1"/>
</dbReference>
<dbReference type="EMBL" id="RBPH01000232">
    <property type="protein sequence ID" value="RMN77623.1"/>
    <property type="molecule type" value="Genomic_DNA"/>
</dbReference>
<dbReference type="Proteomes" id="UP000270524">
    <property type="component" value="Unassembled WGS sequence"/>
</dbReference>
<dbReference type="Proteomes" id="UP000269335">
    <property type="component" value="Unassembled WGS sequence"/>
</dbReference>
<name>A0A3M3RI81_PSECA</name>
<evidence type="ECO:0000313" key="5">
    <source>
        <dbReference type="EMBL" id="RMN96153.1"/>
    </source>
</evidence>
<dbReference type="EMBL" id="RBPJ01000140">
    <property type="protein sequence ID" value="RMN96153.1"/>
    <property type="molecule type" value="Genomic_DNA"/>
</dbReference>
<proteinExistence type="predicted"/>